<dbReference type="PANTHER" id="PTHR13068:SF236">
    <property type="entry name" value="OS02G0749800 PROTEIN"/>
    <property type="match status" value="1"/>
</dbReference>
<comment type="similarity">
    <text evidence="1">Belongs to the mTERF family.</text>
</comment>
<dbReference type="GO" id="GO:0006353">
    <property type="term" value="P:DNA-templated transcription termination"/>
    <property type="evidence" value="ECO:0007669"/>
    <property type="project" value="UniProtKB-KW"/>
</dbReference>
<comment type="caution">
    <text evidence="4">The sequence shown here is derived from an EMBL/GenBank/DDBJ whole genome shotgun (WGS) entry which is preliminary data.</text>
</comment>
<dbReference type="SMART" id="SM00733">
    <property type="entry name" value="Mterf"/>
    <property type="match status" value="10"/>
</dbReference>
<name>A0AAV9F0C4_ACOCL</name>
<dbReference type="InterPro" id="IPR038538">
    <property type="entry name" value="MTERF_sf"/>
</dbReference>
<reference evidence="4" key="2">
    <citation type="submission" date="2023-06" db="EMBL/GenBank/DDBJ databases">
        <authorList>
            <person name="Ma L."/>
            <person name="Liu K.-W."/>
            <person name="Li Z."/>
            <person name="Hsiao Y.-Y."/>
            <person name="Qi Y."/>
            <person name="Fu T."/>
            <person name="Tang G."/>
            <person name="Zhang D."/>
            <person name="Sun W.-H."/>
            <person name="Liu D.-K."/>
            <person name="Li Y."/>
            <person name="Chen G.-Z."/>
            <person name="Liu X.-D."/>
            <person name="Liao X.-Y."/>
            <person name="Jiang Y.-T."/>
            <person name="Yu X."/>
            <person name="Hao Y."/>
            <person name="Huang J."/>
            <person name="Zhao X.-W."/>
            <person name="Ke S."/>
            <person name="Chen Y.-Y."/>
            <person name="Wu W.-L."/>
            <person name="Hsu J.-L."/>
            <person name="Lin Y.-F."/>
            <person name="Huang M.-D."/>
            <person name="Li C.-Y."/>
            <person name="Huang L."/>
            <person name="Wang Z.-W."/>
            <person name="Zhao X."/>
            <person name="Zhong W.-Y."/>
            <person name="Peng D.-H."/>
            <person name="Ahmad S."/>
            <person name="Lan S."/>
            <person name="Zhang J.-S."/>
            <person name="Tsai W.-C."/>
            <person name="Van De Peer Y."/>
            <person name="Liu Z.-J."/>
        </authorList>
    </citation>
    <scope>NUCLEOTIDE SEQUENCE</scope>
    <source>
        <strain evidence="4">CP</strain>
        <tissue evidence="4">Leaves</tissue>
    </source>
</reference>
<evidence type="ECO:0000256" key="3">
    <source>
        <dbReference type="ARBA" id="ARBA00022946"/>
    </source>
</evidence>
<keyword evidence="2" id="KW-0804">Transcription</keyword>
<dbReference type="GO" id="GO:0003676">
    <property type="term" value="F:nucleic acid binding"/>
    <property type="evidence" value="ECO:0007669"/>
    <property type="project" value="InterPro"/>
</dbReference>
<organism evidence="4 5">
    <name type="scientific">Acorus calamus</name>
    <name type="common">Sweet flag</name>
    <dbReference type="NCBI Taxonomy" id="4465"/>
    <lineage>
        <taxon>Eukaryota</taxon>
        <taxon>Viridiplantae</taxon>
        <taxon>Streptophyta</taxon>
        <taxon>Embryophyta</taxon>
        <taxon>Tracheophyta</taxon>
        <taxon>Spermatophyta</taxon>
        <taxon>Magnoliopsida</taxon>
        <taxon>Liliopsida</taxon>
        <taxon>Acoraceae</taxon>
        <taxon>Acorus</taxon>
    </lineage>
</organism>
<protein>
    <submittedName>
        <fullName evidence="4">Uncharacterized protein</fullName>
    </submittedName>
</protein>
<keyword evidence="3" id="KW-0809">Transit peptide</keyword>
<dbReference type="FunFam" id="1.25.70.10:FF:000001">
    <property type="entry name" value="Mitochondrial transcription termination factor-like"/>
    <property type="match status" value="2"/>
</dbReference>
<evidence type="ECO:0000313" key="4">
    <source>
        <dbReference type="EMBL" id="KAK1319135.1"/>
    </source>
</evidence>
<keyword evidence="5" id="KW-1185">Reference proteome</keyword>
<evidence type="ECO:0000313" key="5">
    <source>
        <dbReference type="Proteomes" id="UP001180020"/>
    </source>
</evidence>
<dbReference type="Pfam" id="PF02536">
    <property type="entry name" value="mTERF"/>
    <property type="match status" value="3"/>
</dbReference>
<evidence type="ECO:0000256" key="2">
    <source>
        <dbReference type="ARBA" id="ARBA00022472"/>
    </source>
</evidence>
<keyword evidence="2" id="KW-0805">Transcription regulation</keyword>
<sequence>MGFDPSTLEFVEAVQAMVMLSKSSWDGKVEVYSSLGWSKDEFLDAFRRKPACMMISEEKIRRGFEFFVKDLGWKPSSISKYPVFLCYNFEKRVIPRCSVLQVLLSKGLIKKDIIWYSALKVSEKLFLERFVTKYKEEAPELMQAYQESALKASKWFTLKTTKNADLVLEFLRNHGVDQTHIDKTITGQPVLLMLHPERILKPKMDFLTGYGFSSPQLIKILSRDPTILTRSLDNHIAPSLEFLKGIFGTEEVVIAAINRSTQLLKSFYQKRLMPNISTLREYGMPVSQVSKLIIKYPNVLCTMVPSAFREAVAATHGMGFDPSGRNFFEAVRVRTGISESTWDGKYELFRSFGWSKGEFFDAFRMYPICMFISEKKIRKGFEFFVGELGWEPSYISRYPILLGFCLERRVIPRCSVLKVLLSKGLIKKDMKWTTALQQSEKRFLERFVIKYKNEAPELILAYQGLTLGLP</sequence>
<dbReference type="Gene3D" id="1.25.70.10">
    <property type="entry name" value="Transcription termination factor 3, mitochondrial"/>
    <property type="match status" value="2"/>
</dbReference>
<keyword evidence="2" id="KW-0806">Transcription termination</keyword>
<reference evidence="4" key="1">
    <citation type="journal article" date="2023" name="Nat. Commun.">
        <title>Diploid and tetraploid genomes of Acorus and the evolution of monocots.</title>
        <authorList>
            <person name="Ma L."/>
            <person name="Liu K.W."/>
            <person name="Li Z."/>
            <person name="Hsiao Y.Y."/>
            <person name="Qi Y."/>
            <person name="Fu T."/>
            <person name="Tang G.D."/>
            <person name="Zhang D."/>
            <person name="Sun W.H."/>
            <person name="Liu D.K."/>
            <person name="Li Y."/>
            <person name="Chen G.Z."/>
            <person name="Liu X.D."/>
            <person name="Liao X.Y."/>
            <person name="Jiang Y.T."/>
            <person name="Yu X."/>
            <person name="Hao Y."/>
            <person name="Huang J."/>
            <person name="Zhao X.W."/>
            <person name="Ke S."/>
            <person name="Chen Y.Y."/>
            <person name="Wu W.L."/>
            <person name="Hsu J.L."/>
            <person name="Lin Y.F."/>
            <person name="Huang M.D."/>
            <person name="Li C.Y."/>
            <person name="Huang L."/>
            <person name="Wang Z.W."/>
            <person name="Zhao X."/>
            <person name="Zhong W.Y."/>
            <person name="Peng D.H."/>
            <person name="Ahmad S."/>
            <person name="Lan S."/>
            <person name="Zhang J.S."/>
            <person name="Tsai W.C."/>
            <person name="Van de Peer Y."/>
            <person name="Liu Z.J."/>
        </authorList>
    </citation>
    <scope>NUCLEOTIDE SEQUENCE</scope>
    <source>
        <strain evidence="4">CP</strain>
    </source>
</reference>
<proteinExistence type="inferred from homology"/>
<dbReference type="Proteomes" id="UP001180020">
    <property type="component" value="Unassembled WGS sequence"/>
</dbReference>
<accession>A0AAV9F0C4</accession>
<evidence type="ECO:0000256" key="1">
    <source>
        <dbReference type="ARBA" id="ARBA00007692"/>
    </source>
</evidence>
<dbReference type="InterPro" id="IPR003690">
    <property type="entry name" value="MTERF"/>
</dbReference>
<dbReference type="EMBL" id="JAUJYO010000004">
    <property type="protein sequence ID" value="KAK1319135.1"/>
    <property type="molecule type" value="Genomic_DNA"/>
</dbReference>
<dbReference type="PANTHER" id="PTHR13068">
    <property type="entry name" value="CGI-12 PROTEIN-RELATED"/>
    <property type="match status" value="1"/>
</dbReference>
<gene>
    <name evidence="4" type="ORF">QJS10_CPB04g00441</name>
</gene>
<dbReference type="AlphaFoldDB" id="A0AAV9F0C4"/>